<evidence type="ECO:0000313" key="10">
    <source>
        <dbReference type="EMBL" id="PZE22816.1"/>
    </source>
</evidence>
<feature type="transmembrane region" description="Helical" evidence="7">
    <location>
        <begin position="145"/>
        <end position="169"/>
    </location>
</feature>
<gene>
    <name evidence="10" type="ORF">CBW46_003385</name>
</gene>
<feature type="transmembrane region" description="Helical" evidence="7">
    <location>
        <begin position="114"/>
        <end position="133"/>
    </location>
</feature>
<keyword evidence="2 7" id="KW-0813">Transport</keyword>
<dbReference type="Pfam" id="PF00528">
    <property type="entry name" value="BPD_transp_1"/>
    <property type="match status" value="1"/>
</dbReference>
<dbReference type="PANTHER" id="PTHR43744:SF12">
    <property type="entry name" value="ABC TRANSPORTER PERMEASE PROTEIN MG189-RELATED"/>
    <property type="match status" value="1"/>
</dbReference>
<comment type="caution">
    <text evidence="10">The sequence shown here is derived from an EMBL/GenBank/DDBJ whole genome shotgun (WGS) entry which is preliminary data.</text>
</comment>
<keyword evidence="6 7" id="KW-0472">Membrane</keyword>
<dbReference type="EMBL" id="NHRJ02000001">
    <property type="protein sequence ID" value="PZE22816.1"/>
    <property type="molecule type" value="Genomic_DNA"/>
</dbReference>
<evidence type="ECO:0000259" key="9">
    <source>
        <dbReference type="PROSITE" id="PS50928"/>
    </source>
</evidence>
<comment type="subcellular location">
    <subcellularLocation>
        <location evidence="1 7">Cell membrane</location>
        <topology evidence="1 7">Multi-pass membrane protein</topology>
    </subcellularLocation>
</comment>
<dbReference type="RefSeq" id="WP_089198584.1">
    <property type="nucleotide sequence ID" value="NZ_NHRJ02000001.1"/>
</dbReference>
<proteinExistence type="inferred from homology"/>
<keyword evidence="3" id="KW-1003">Cell membrane</keyword>
<protein>
    <submittedName>
        <fullName evidence="10">Carbohydrate ABC transporter permease</fullName>
    </submittedName>
</protein>
<dbReference type="GO" id="GO:0005886">
    <property type="term" value="C:plasma membrane"/>
    <property type="evidence" value="ECO:0007669"/>
    <property type="project" value="UniProtKB-SubCell"/>
</dbReference>
<evidence type="ECO:0000256" key="4">
    <source>
        <dbReference type="ARBA" id="ARBA00022692"/>
    </source>
</evidence>
<feature type="region of interest" description="Disordered" evidence="8">
    <location>
        <begin position="1"/>
        <end position="24"/>
    </location>
</feature>
<dbReference type="GO" id="GO:0055085">
    <property type="term" value="P:transmembrane transport"/>
    <property type="evidence" value="ECO:0007669"/>
    <property type="project" value="InterPro"/>
</dbReference>
<name>A0A2W1NYJ9_PAEXE</name>
<evidence type="ECO:0000256" key="7">
    <source>
        <dbReference type="RuleBase" id="RU363032"/>
    </source>
</evidence>
<evidence type="ECO:0000256" key="8">
    <source>
        <dbReference type="SAM" id="MobiDB-lite"/>
    </source>
</evidence>
<dbReference type="Gene3D" id="1.10.3720.10">
    <property type="entry name" value="MetI-like"/>
    <property type="match status" value="1"/>
</dbReference>
<dbReference type="CDD" id="cd06261">
    <property type="entry name" value="TM_PBP2"/>
    <property type="match status" value="1"/>
</dbReference>
<dbReference type="Proteomes" id="UP000214746">
    <property type="component" value="Unassembled WGS sequence"/>
</dbReference>
<evidence type="ECO:0000256" key="6">
    <source>
        <dbReference type="ARBA" id="ARBA00023136"/>
    </source>
</evidence>
<sequence length="316" mass="35369">MRTDAALNSSTAQGGQLTDGGTEQTVERRAAAAVPWYRRRKAKALVGRTILTMLLAAGAFVVLLPLGWMVSISLKSMEDIMRFPPAFFPDTLHWRNYVEAWRAAPFTRYTVNSLVIAVLAVISHILSNTFVAYGFAKIRFKGKNVLFSVVLATMMIPGFVVMVPQYILFSKLHWVGTYLPLVVPGFFGSAFMIFMIRQFYMSVPNELIEAAKIDGANHLYIWWKIMMPISKPIIAAVGILAFNGAWNDFLGPLLYLNEESMYTLQIGLQSFRGSNTTQWNYLMAGSVLVLLPVIVLFFLFQKYFISGMNLTAGTKG</sequence>
<dbReference type="InterPro" id="IPR035906">
    <property type="entry name" value="MetI-like_sf"/>
</dbReference>
<feature type="transmembrane region" description="Helical" evidence="7">
    <location>
        <begin position="175"/>
        <end position="196"/>
    </location>
</feature>
<evidence type="ECO:0000256" key="3">
    <source>
        <dbReference type="ARBA" id="ARBA00022475"/>
    </source>
</evidence>
<dbReference type="SUPFAM" id="SSF161098">
    <property type="entry name" value="MetI-like"/>
    <property type="match status" value="1"/>
</dbReference>
<dbReference type="OrthoDB" id="9771544at2"/>
<reference evidence="10" key="1">
    <citation type="submission" date="2018-06" db="EMBL/GenBank/DDBJ databases">
        <title>Paenibacillus xerothermodurans sp. nov. an extremely dry heat resistant spore forming bacterium isolated from the soil of Cape Canaveral, Florida.</title>
        <authorList>
            <person name="Seuylemezian A."/>
            <person name="Kaur N."/>
            <person name="Patil P."/>
            <person name="Patil P."/>
            <person name="Mayilraj S."/>
            <person name="Vaishampayan P."/>
        </authorList>
    </citation>
    <scope>NUCLEOTIDE SEQUENCE [LARGE SCALE GENOMIC DNA]</scope>
    <source>
        <strain evidence="10">ATCC 27380</strain>
    </source>
</reference>
<feature type="transmembrane region" description="Helical" evidence="7">
    <location>
        <begin position="279"/>
        <end position="300"/>
    </location>
</feature>
<keyword evidence="4 7" id="KW-0812">Transmembrane</keyword>
<evidence type="ECO:0000256" key="1">
    <source>
        <dbReference type="ARBA" id="ARBA00004651"/>
    </source>
</evidence>
<feature type="domain" description="ABC transmembrane type-1" evidence="9">
    <location>
        <begin position="110"/>
        <end position="300"/>
    </location>
</feature>
<dbReference type="PROSITE" id="PS50928">
    <property type="entry name" value="ABC_TM1"/>
    <property type="match status" value="1"/>
</dbReference>
<accession>A0A2W1NYJ9</accession>
<evidence type="ECO:0000256" key="5">
    <source>
        <dbReference type="ARBA" id="ARBA00022989"/>
    </source>
</evidence>
<dbReference type="AlphaFoldDB" id="A0A2W1NYJ9"/>
<organism evidence="10 11">
    <name type="scientific">Paenibacillus xerothermodurans</name>
    <dbReference type="NCBI Taxonomy" id="1977292"/>
    <lineage>
        <taxon>Bacteria</taxon>
        <taxon>Bacillati</taxon>
        <taxon>Bacillota</taxon>
        <taxon>Bacilli</taxon>
        <taxon>Bacillales</taxon>
        <taxon>Paenibacillaceae</taxon>
        <taxon>Paenibacillus</taxon>
    </lineage>
</organism>
<dbReference type="InterPro" id="IPR000515">
    <property type="entry name" value="MetI-like"/>
</dbReference>
<keyword evidence="11" id="KW-1185">Reference proteome</keyword>
<dbReference type="PANTHER" id="PTHR43744">
    <property type="entry name" value="ABC TRANSPORTER PERMEASE PROTEIN MG189-RELATED-RELATED"/>
    <property type="match status" value="1"/>
</dbReference>
<comment type="similarity">
    <text evidence="7">Belongs to the binding-protein-dependent transport system permease family.</text>
</comment>
<evidence type="ECO:0000256" key="2">
    <source>
        <dbReference type="ARBA" id="ARBA00022448"/>
    </source>
</evidence>
<feature type="transmembrane region" description="Helical" evidence="7">
    <location>
        <begin position="45"/>
        <end position="68"/>
    </location>
</feature>
<evidence type="ECO:0000313" key="11">
    <source>
        <dbReference type="Proteomes" id="UP000214746"/>
    </source>
</evidence>
<keyword evidence="5 7" id="KW-1133">Transmembrane helix</keyword>